<dbReference type="InterPro" id="IPR049734">
    <property type="entry name" value="NudC-like_C"/>
</dbReference>
<dbReference type="EC" id="3.6.1.22" evidence="4"/>
<dbReference type="Proteomes" id="UP000198510">
    <property type="component" value="Unassembled WGS sequence"/>
</dbReference>
<dbReference type="InterPro" id="IPR050241">
    <property type="entry name" value="NAD-cap_RNA_hydrolase_NudC"/>
</dbReference>
<dbReference type="InterPro" id="IPR000086">
    <property type="entry name" value="NUDIX_hydrolase_dom"/>
</dbReference>
<dbReference type="Gene3D" id="3.90.79.20">
    <property type="match status" value="1"/>
</dbReference>
<comment type="cofactor">
    <cofactor evidence="2">
        <name>Zn(2+)</name>
        <dbReference type="ChEBI" id="CHEBI:29105"/>
    </cofactor>
</comment>
<protein>
    <recommendedName>
        <fullName evidence="4">NAD(+) diphosphatase</fullName>
        <ecNumber evidence="4">3.6.1.22</ecNumber>
    </recommendedName>
</protein>
<dbReference type="Gene3D" id="3.90.79.10">
    <property type="entry name" value="Nucleoside Triphosphate Pyrophosphohydrolase"/>
    <property type="match status" value="1"/>
</dbReference>
<proteinExistence type="inferred from homology"/>
<evidence type="ECO:0000256" key="3">
    <source>
        <dbReference type="ARBA" id="ARBA00009595"/>
    </source>
</evidence>
<dbReference type="PROSITE" id="PS51462">
    <property type="entry name" value="NUDIX"/>
    <property type="match status" value="1"/>
</dbReference>
<dbReference type="SUPFAM" id="SSF55811">
    <property type="entry name" value="Nudix"/>
    <property type="match status" value="2"/>
</dbReference>
<keyword evidence="6" id="KW-0378">Hydrolase</keyword>
<dbReference type="GO" id="GO:0035529">
    <property type="term" value="F:NADH pyrophosphatase activity"/>
    <property type="evidence" value="ECO:0007669"/>
    <property type="project" value="TreeGrafter"/>
</dbReference>
<keyword evidence="8" id="KW-0520">NAD</keyword>
<name>A0A1G9J190_9BACT</name>
<dbReference type="AlphaFoldDB" id="A0A1G9J190"/>
<dbReference type="InterPro" id="IPR015376">
    <property type="entry name" value="Znr_NADH_PPase"/>
</dbReference>
<evidence type="ECO:0000256" key="4">
    <source>
        <dbReference type="ARBA" id="ARBA00012381"/>
    </source>
</evidence>
<dbReference type="PANTHER" id="PTHR42904:SF6">
    <property type="entry name" value="NAD-CAPPED RNA HYDROLASE NUDT12"/>
    <property type="match status" value="1"/>
</dbReference>
<keyword evidence="12" id="KW-1185">Reference proteome</keyword>
<dbReference type="PROSITE" id="PS00893">
    <property type="entry name" value="NUDIX_BOX"/>
    <property type="match status" value="1"/>
</dbReference>
<dbReference type="InterPro" id="IPR020084">
    <property type="entry name" value="NUDIX_hydrolase_CS"/>
</dbReference>
<dbReference type="PANTHER" id="PTHR42904">
    <property type="entry name" value="NUDIX HYDROLASE, NUDC SUBFAMILY"/>
    <property type="match status" value="1"/>
</dbReference>
<reference evidence="11 12" key="1">
    <citation type="submission" date="2016-10" db="EMBL/GenBank/DDBJ databases">
        <authorList>
            <person name="de Groot N.N."/>
        </authorList>
    </citation>
    <scope>NUCLEOTIDE SEQUENCE [LARGE SCALE GENOMIC DNA]</scope>
    <source>
        <strain evidence="11 12">DSM 25186</strain>
    </source>
</reference>
<comment type="catalytic activity">
    <reaction evidence="9">
        <text>a 5'-end NAD(+)-phospho-ribonucleoside in mRNA + H2O = a 5'-end phospho-adenosine-phospho-ribonucleoside in mRNA + beta-nicotinamide D-ribonucleotide + 2 H(+)</text>
        <dbReference type="Rhea" id="RHEA:60876"/>
        <dbReference type="Rhea" id="RHEA-COMP:15698"/>
        <dbReference type="Rhea" id="RHEA-COMP:15719"/>
        <dbReference type="ChEBI" id="CHEBI:14649"/>
        <dbReference type="ChEBI" id="CHEBI:15377"/>
        <dbReference type="ChEBI" id="CHEBI:15378"/>
        <dbReference type="ChEBI" id="CHEBI:144029"/>
        <dbReference type="ChEBI" id="CHEBI:144051"/>
    </reaction>
    <physiologicalReaction direction="left-to-right" evidence="9">
        <dbReference type="Rhea" id="RHEA:60877"/>
    </physiologicalReaction>
</comment>
<sequence length="247" mass="27568">MRVGDAVRLPGPAEVQHLSLPNQRYLGSLGDTSFSAGEVEHEAEAPPQAEWVNLRKVYGLLPDALFHLAGYAIQVLDWDRNFRFCGHCATPTTEQPGELAKRCPNCGLVNYPRISPAVIVAITRGHELLLGRANRFPAYFFSVLAGFVEPGESLEECVQREVHEEVGLKLKNIRYFGSQPWPFPHSLMVGFTAEHASGEIEIDPNELAEARWFRADELPPIPPKLSIARQLIDWFVARETGKVLSDD</sequence>
<keyword evidence="7" id="KW-0460">Magnesium</keyword>
<dbReference type="STRING" id="1075417.SAMN05421823_105171"/>
<dbReference type="GO" id="GO:0005829">
    <property type="term" value="C:cytosol"/>
    <property type="evidence" value="ECO:0007669"/>
    <property type="project" value="TreeGrafter"/>
</dbReference>
<dbReference type="Pfam" id="PF09296">
    <property type="entry name" value="NUDIX-like"/>
    <property type="match status" value="1"/>
</dbReference>
<evidence type="ECO:0000259" key="10">
    <source>
        <dbReference type="PROSITE" id="PS51462"/>
    </source>
</evidence>
<evidence type="ECO:0000256" key="8">
    <source>
        <dbReference type="ARBA" id="ARBA00023027"/>
    </source>
</evidence>
<dbReference type="InterPro" id="IPR015375">
    <property type="entry name" value="NADH_PPase-like_N"/>
</dbReference>
<dbReference type="Pfam" id="PF09297">
    <property type="entry name" value="Zn_ribbon_NUD"/>
    <property type="match status" value="1"/>
</dbReference>
<comment type="similarity">
    <text evidence="3">Belongs to the Nudix hydrolase family. NudC subfamily.</text>
</comment>
<dbReference type="CDD" id="cd03429">
    <property type="entry name" value="NUDIX_NADH_pyrophosphatase_Nudt13"/>
    <property type="match status" value="1"/>
</dbReference>
<evidence type="ECO:0000256" key="1">
    <source>
        <dbReference type="ARBA" id="ARBA00001946"/>
    </source>
</evidence>
<evidence type="ECO:0000256" key="9">
    <source>
        <dbReference type="ARBA" id="ARBA00023679"/>
    </source>
</evidence>
<evidence type="ECO:0000313" key="11">
    <source>
        <dbReference type="EMBL" id="SDL31240.1"/>
    </source>
</evidence>
<evidence type="ECO:0000313" key="12">
    <source>
        <dbReference type="Proteomes" id="UP000198510"/>
    </source>
</evidence>
<gene>
    <name evidence="11" type="ORF">SAMN05421823_105171</name>
</gene>
<evidence type="ECO:0000256" key="7">
    <source>
        <dbReference type="ARBA" id="ARBA00022842"/>
    </source>
</evidence>
<keyword evidence="5" id="KW-0479">Metal-binding</keyword>
<feature type="domain" description="Nudix hydrolase" evidence="10">
    <location>
        <begin position="112"/>
        <end position="236"/>
    </location>
</feature>
<evidence type="ECO:0000256" key="5">
    <source>
        <dbReference type="ARBA" id="ARBA00022723"/>
    </source>
</evidence>
<dbReference type="InterPro" id="IPR015797">
    <property type="entry name" value="NUDIX_hydrolase-like_dom_sf"/>
</dbReference>
<dbReference type="EMBL" id="FNFO01000005">
    <property type="protein sequence ID" value="SDL31240.1"/>
    <property type="molecule type" value="Genomic_DNA"/>
</dbReference>
<comment type="cofactor">
    <cofactor evidence="1">
        <name>Mg(2+)</name>
        <dbReference type="ChEBI" id="CHEBI:18420"/>
    </cofactor>
</comment>
<evidence type="ECO:0000256" key="6">
    <source>
        <dbReference type="ARBA" id="ARBA00022801"/>
    </source>
</evidence>
<dbReference type="Pfam" id="PF00293">
    <property type="entry name" value="NUDIX"/>
    <property type="match status" value="1"/>
</dbReference>
<dbReference type="GO" id="GO:0019677">
    <property type="term" value="P:NAD+ catabolic process"/>
    <property type="evidence" value="ECO:0007669"/>
    <property type="project" value="TreeGrafter"/>
</dbReference>
<evidence type="ECO:0000256" key="2">
    <source>
        <dbReference type="ARBA" id="ARBA00001947"/>
    </source>
</evidence>
<dbReference type="NCBIfam" id="NF001299">
    <property type="entry name" value="PRK00241.1"/>
    <property type="match status" value="1"/>
</dbReference>
<accession>A0A1G9J190</accession>
<organism evidence="11 12">
    <name type="scientific">Catalinimonas alkaloidigena</name>
    <dbReference type="NCBI Taxonomy" id="1075417"/>
    <lineage>
        <taxon>Bacteria</taxon>
        <taxon>Pseudomonadati</taxon>
        <taxon>Bacteroidota</taxon>
        <taxon>Cytophagia</taxon>
        <taxon>Cytophagales</taxon>
        <taxon>Catalimonadaceae</taxon>
        <taxon>Catalinimonas</taxon>
    </lineage>
</organism>
<dbReference type="GO" id="GO:0046872">
    <property type="term" value="F:metal ion binding"/>
    <property type="evidence" value="ECO:0007669"/>
    <property type="project" value="UniProtKB-KW"/>
</dbReference>
<dbReference type="GO" id="GO:0006742">
    <property type="term" value="P:NADP+ catabolic process"/>
    <property type="evidence" value="ECO:0007669"/>
    <property type="project" value="TreeGrafter"/>
</dbReference>